<dbReference type="OrthoDB" id="9772602at2"/>
<dbReference type="RefSeq" id="WP_005490084.1">
    <property type="nucleotide sequence ID" value="NZ_CAUI01000023.1"/>
</dbReference>
<keyword evidence="6" id="KW-1185">Reference proteome</keyword>
<dbReference type="PANTHER" id="PTHR43691:SF11">
    <property type="entry name" value="FI09636P-RELATED"/>
    <property type="match status" value="1"/>
</dbReference>
<feature type="domain" description="Nucleoside phosphorylase" evidence="4">
    <location>
        <begin position="17"/>
        <end position="234"/>
    </location>
</feature>
<organism evidence="5 6">
    <name type="scientific">Halanaerobium saccharolyticum subsp. saccharolyticum DSM 6643</name>
    <dbReference type="NCBI Taxonomy" id="1293054"/>
    <lineage>
        <taxon>Bacteria</taxon>
        <taxon>Bacillati</taxon>
        <taxon>Bacillota</taxon>
        <taxon>Clostridia</taxon>
        <taxon>Halanaerobiales</taxon>
        <taxon>Halanaerobiaceae</taxon>
        <taxon>Halanaerobium</taxon>
    </lineage>
</organism>
<evidence type="ECO:0000313" key="5">
    <source>
        <dbReference type="EMBL" id="CCU80817.1"/>
    </source>
</evidence>
<dbReference type="CDD" id="cd17767">
    <property type="entry name" value="UP_EcUdp-like"/>
    <property type="match status" value="1"/>
</dbReference>
<dbReference type="SUPFAM" id="SSF53167">
    <property type="entry name" value="Purine and uridine phosphorylases"/>
    <property type="match status" value="1"/>
</dbReference>
<sequence length="248" mass="27156">MKEAHLLCQPGDIAENVLLPGDPERVLRVAEELSQVKEIAFNREFRTITGNYQGLPVTVTSTGIGGCSMGIAVEELANCGAKNLIRIGSCGALQPELKLGELIIVTAAVREDGLSKTYVKSEYPAVSDFELSSCIKNKAQALAFDFSLGICRSHESFYIDHNQELIDYWKGKNVLASDMETAALFTVANLRQLRAASILNVVVNESQDSSAGINSYVEKDEVIMEGESREIKLALESLLAWQQLQDKN</sequence>
<dbReference type="STRING" id="1293054.HSACCH_02332"/>
<gene>
    <name evidence="5" type="ORF">HSACCH_02332</name>
</gene>
<comment type="caution">
    <text evidence="5">The sequence shown here is derived from an EMBL/GenBank/DDBJ whole genome shotgun (WGS) entry which is preliminary data.</text>
</comment>
<keyword evidence="5" id="KW-0808">Transferase</keyword>
<comment type="catalytic activity">
    <reaction evidence="3">
        <text>uridine + phosphate = alpha-D-ribose 1-phosphate + uracil</text>
        <dbReference type="Rhea" id="RHEA:24388"/>
        <dbReference type="ChEBI" id="CHEBI:16704"/>
        <dbReference type="ChEBI" id="CHEBI:17568"/>
        <dbReference type="ChEBI" id="CHEBI:43474"/>
        <dbReference type="ChEBI" id="CHEBI:57720"/>
        <dbReference type="EC" id="2.4.2.3"/>
    </reaction>
</comment>
<dbReference type="Proteomes" id="UP000012063">
    <property type="component" value="Unassembled WGS sequence"/>
</dbReference>
<keyword evidence="5" id="KW-0328">Glycosyltransferase</keyword>
<evidence type="ECO:0000256" key="1">
    <source>
        <dbReference type="ARBA" id="ARBA00011888"/>
    </source>
</evidence>
<dbReference type="GO" id="GO:0005829">
    <property type="term" value="C:cytosol"/>
    <property type="evidence" value="ECO:0007669"/>
    <property type="project" value="TreeGrafter"/>
</dbReference>
<evidence type="ECO:0000256" key="3">
    <source>
        <dbReference type="ARBA" id="ARBA00048447"/>
    </source>
</evidence>
<dbReference type="EMBL" id="CAUI01000023">
    <property type="protein sequence ID" value="CCU80817.1"/>
    <property type="molecule type" value="Genomic_DNA"/>
</dbReference>
<reference evidence="6" key="1">
    <citation type="journal article" date="2013" name="Genome Announc.">
        <title>Genome Sequence of Halanaerobium saccharolyticum subsp. saccharolyticum Strain DSM 6643T, a Halophilic Hydrogen-Producing Bacterium.</title>
        <authorList>
            <person name="Kivisto A."/>
            <person name="Larjo A."/>
            <person name="Ciranna A."/>
            <person name="Santala V."/>
            <person name="Roos C."/>
            <person name="Karp M."/>
        </authorList>
    </citation>
    <scope>NUCLEOTIDE SEQUENCE [LARGE SCALE GENOMIC DNA]</scope>
    <source>
        <strain evidence="6">DSM 6643</strain>
    </source>
</reference>
<dbReference type="Gene3D" id="3.40.50.1580">
    <property type="entry name" value="Nucleoside phosphorylase domain"/>
    <property type="match status" value="1"/>
</dbReference>
<dbReference type="Pfam" id="PF01048">
    <property type="entry name" value="PNP_UDP_1"/>
    <property type="match status" value="1"/>
</dbReference>
<dbReference type="InterPro" id="IPR035994">
    <property type="entry name" value="Nucleoside_phosphorylase_sf"/>
</dbReference>
<proteinExistence type="predicted"/>
<dbReference type="GO" id="GO:0004850">
    <property type="term" value="F:uridine phosphorylase activity"/>
    <property type="evidence" value="ECO:0007669"/>
    <property type="project" value="UniProtKB-EC"/>
</dbReference>
<evidence type="ECO:0000256" key="2">
    <source>
        <dbReference type="ARBA" id="ARBA00021980"/>
    </source>
</evidence>
<dbReference type="AlphaFoldDB" id="M5E4D2"/>
<accession>M5E4D2</accession>
<dbReference type="InParanoid" id="M5E4D2"/>
<dbReference type="PANTHER" id="PTHR43691">
    <property type="entry name" value="URIDINE PHOSPHORYLASE"/>
    <property type="match status" value="1"/>
</dbReference>
<evidence type="ECO:0000313" key="6">
    <source>
        <dbReference type="Proteomes" id="UP000012063"/>
    </source>
</evidence>
<dbReference type="InterPro" id="IPR000845">
    <property type="entry name" value="Nucleoside_phosphorylase_d"/>
</dbReference>
<dbReference type="EC" id="2.4.2.3" evidence="1"/>
<protein>
    <recommendedName>
        <fullName evidence="2">Uridine phosphorylase</fullName>
        <ecNumber evidence="1">2.4.2.3</ecNumber>
    </recommendedName>
</protein>
<evidence type="ECO:0000259" key="4">
    <source>
        <dbReference type="Pfam" id="PF01048"/>
    </source>
</evidence>
<dbReference type="eggNOG" id="COG2820">
    <property type="taxonomic scope" value="Bacteria"/>
</dbReference>
<dbReference type="GO" id="GO:0009116">
    <property type="term" value="P:nucleoside metabolic process"/>
    <property type="evidence" value="ECO:0007669"/>
    <property type="project" value="InterPro"/>
</dbReference>
<name>M5E4D2_9FIRM</name>